<reference evidence="2" key="1">
    <citation type="submission" date="2025-08" db="UniProtKB">
        <authorList>
            <consortium name="RefSeq"/>
        </authorList>
    </citation>
    <scope>IDENTIFICATION</scope>
    <source>
        <tissue evidence="2">Whole sample</tissue>
    </source>
</reference>
<gene>
    <name evidence="2" type="primary">LOC111122812</name>
</gene>
<dbReference type="KEGG" id="cvn:111122812"/>
<dbReference type="GeneID" id="111122812"/>
<name>A0A8B8CZ32_CRAVI</name>
<dbReference type="AlphaFoldDB" id="A0A8B8CZ32"/>
<keyword evidence="1" id="KW-1185">Reference proteome</keyword>
<dbReference type="Proteomes" id="UP000694844">
    <property type="component" value="Chromosome 3"/>
</dbReference>
<evidence type="ECO:0000313" key="1">
    <source>
        <dbReference type="Proteomes" id="UP000694844"/>
    </source>
</evidence>
<proteinExistence type="predicted"/>
<evidence type="ECO:0000313" key="2">
    <source>
        <dbReference type="RefSeq" id="XP_022320499.1"/>
    </source>
</evidence>
<dbReference type="RefSeq" id="XP_022320499.1">
    <property type="nucleotide sequence ID" value="XM_022464791.1"/>
</dbReference>
<protein>
    <submittedName>
        <fullName evidence="2">Uncharacterized protein LOC111122812 isoform X1</fullName>
    </submittedName>
</protein>
<organism evidence="1 2">
    <name type="scientific">Crassostrea virginica</name>
    <name type="common">Eastern oyster</name>
    <dbReference type="NCBI Taxonomy" id="6565"/>
    <lineage>
        <taxon>Eukaryota</taxon>
        <taxon>Metazoa</taxon>
        <taxon>Spiralia</taxon>
        <taxon>Lophotrochozoa</taxon>
        <taxon>Mollusca</taxon>
        <taxon>Bivalvia</taxon>
        <taxon>Autobranchia</taxon>
        <taxon>Pteriomorphia</taxon>
        <taxon>Ostreida</taxon>
        <taxon>Ostreoidea</taxon>
        <taxon>Ostreidae</taxon>
        <taxon>Crassostrea</taxon>
    </lineage>
</organism>
<dbReference type="OrthoDB" id="6116533at2759"/>
<accession>A0A8B8CZ32</accession>
<sequence length="243" mass="28119">MIQKRLGVVDVFFEELSYNRNYLLGFFLLHVMEIGVICCAYKISISKQVVYDENGHPDLKSVSRQKDVSLLQSPSHSFDATSEKQKRKELKKGMLIVSFHRSTQQFHHDALNALSEFMKTSPVKVLIKNSKDLRDVEPHKLVILFVDFNNRNIILENEDTEIGSLRNDTTKVFLSLKCDVFVVYCKDKGSQDLPPNNLYNPTLQSIEEHPVLSELKRNNRVLTINDKFHPRQVELLKKSCQQL</sequence>